<name>A0A9J6RR85_9GAMM</name>
<dbReference type="Proteomes" id="UP001069090">
    <property type="component" value="Unassembled WGS sequence"/>
</dbReference>
<comment type="caution">
    <text evidence="1">The sequence shown here is derived from an EMBL/GenBank/DDBJ whole genome shotgun (WGS) entry which is preliminary data.</text>
</comment>
<organism evidence="1 2">
    <name type="scientific">Dasania phycosphaerae</name>
    <dbReference type="NCBI Taxonomy" id="2950436"/>
    <lineage>
        <taxon>Bacteria</taxon>
        <taxon>Pseudomonadati</taxon>
        <taxon>Pseudomonadota</taxon>
        <taxon>Gammaproteobacteria</taxon>
        <taxon>Cellvibrionales</taxon>
        <taxon>Spongiibacteraceae</taxon>
        <taxon>Dasania</taxon>
    </lineage>
</organism>
<reference evidence="1 2" key="1">
    <citation type="submission" date="2022-12" db="EMBL/GenBank/DDBJ databases">
        <title>Dasania phycosphaerae sp. nov., isolated from particulate material of the south coast of Korea.</title>
        <authorList>
            <person name="Jiang Y."/>
        </authorList>
    </citation>
    <scope>NUCLEOTIDE SEQUENCE [LARGE SCALE GENOMIC DNA]</scope>
    <source>
        <strain evidence="1 2">GY-19</strain>
    </source>
</reference>
<dbReference type="Gene3D" id="3.20.20.370">
    <property type="entry name" value="Glycoside hydrolase/deacetylase"/>
    <property type="match status" value="1"/>
</dbReference>
<gene>
    <name evidence="1" type="ORF">O0V09_15820</name>
</gene>
<accession>A0A9J6RR85</accession>
<dbReference type="CDD" id="cd10935">
    <property type="entry name" value="CE4_WalW"/>
    <property type="match status" value="1"/>
</dbReference>
<dbReference type="InterPro" id="IPR011330">
    <property type="entry name" value="Glyco_hydro/deAcase_b/a-brl"/>
</dbReference>
<dbReference type="EMBL" id="JAPTGG010000015">
    <property type="protein sequence ID" value="MCZ0866680.1"/>
    <property type="molecule type" value="Genomic_DNA"/>
</dbReference>
<evidence type="ECO:0000313" key="1">
    <source>
        <dbReference type="EMBL" id="MCZ0866680.1"/>
    </source>
</evidence>
<dbReference type="SUPFAM" id="SSF88713">
    <property type="entry name" value="Glycoside hydrolase/deacetylase"/>
    <property type="match status" value="1"/>
</dbReference>
<proteinExistence type="predicted"/>
<dbReference type="AlphaFoldDB" id="A0A9J6RR85"/>
<protein>
    <submittedName>
        <fullName evidence="1">Polysaccharide deacetylase family protein</fullName>
    </submittedName>
</protein>
<sequence>MFSVNQPIALPAEQPPQLIVVIDTEEEFDWGAGPDRSKTSVSAMQHIDRVQNIFDQYGIVPCYVVDYPVVSQAQGVALLRQYHSEGRCEIGAHLHPWVTPPYDEEVSAFNSYAGNLPAELERKKLQAMVDKITEVFAKRPTIYKAGRYGLGSNSSAIMEQLGFEVDVSVCPPVDYRADGGPDYSRAHAQPFWFGSDNGLLELPVTGAFVGWAGALQRPLYNMAGKLQKFKAKGILSRLSAVDRLMLSPEGFSSQEHIKLTEYLLKRGVRTFTWSFHSTSVKPGMAPYVKTEQDLAEFLDSFRRYFDYFFTQLKGEATTPSLLKQKLESYR</sequence>
<evidence type="ECO:0000313" key="2">
    <source>
        <dbReference type="Proteomes" id="UP001069090"/>
    </source>
</evidence>
<dbReference type="GO" id="GO:0005975">
    <property type="term" value="P:carbohydrate metabolic process"/>
    <property type="evidence" value="ECO:0007669"/>
    <property type="project" value="InterPro"/>
</dbReference>
<keyword evidence="2" id="KW-1185">Reference proteome</keyword>